<name>A0A3B1C8R2_9ZZZZ</name>
<dbReference type="EMBL" id="UOGE01000054">
    <property type="protein sequence ID" value="VAX20344.1"/>
    <property type="molecule type" value="Genomic_DNA"/>
</dbReference>
<proteinExistence type="predicted"/>
<evidence type="ECO:0000313" key="1">
    <source>
        <dbReference type="EMBL" id="VAX20344.1"/>
    </source>
</evidence>
<dbReference type="PROSITE" id="PS51257">
    <property type="entry name" value="PROKAR_LIPOPROTEIN"/>
    <property type="match status" value="1"/>
</dbReference>
<protein>
    <recommendedName>
        <fullName evidence="2">Lipoprotein SmpA/OmlA domain-containing protein</fullName>
    </recommendedName>
</protein>
<reference evidence="1" key="1">
    <citation type="submission" date="2018-06" db="EMBL/GenBank/DDBJ databases">
        <authorList>
            <person name="Zhirakovskaya E."/>
        </authorList>
    </citation>
    <scope>NUCLEOTIDE SEQUENCE</scope>
</reference>
<dbReference type="AlphaFoldDB" id="A0A3B1C8R2"/>
<organism evidence="1">
    <name type="scientific">hydrothermal vent metagenome</name>
    <dbReference type="NCBI Taxonomy" id="652676"/>
    <lineage>
        <taxon>unclassified sequences</taxon>
        <taxon>metagenomes</taxon>
        <taxon>ecological metagenomes</taxon>
    </lineage>
</organism>
<sequence length="94" mass="10988">MRFLLVMIVSIFLFTACSKPHIGMEYEYAITSAKAKSIITGVTTRKELDEMFGPPEAKMRSEKKIIYFYKDYNLNAVWVTFDNNEVVTDIDWFD</sequence>
<gene>
    <name evidence="1" type="ORF">MNBD_NITROSPINAE02-976</name>
</gene>
<accession>A0A3B1C8R2</accession>
<evidence type="ECO:0008006" key="2">
    <source>
        <dbReference type="Google" id="ProtNLM"/>
    </source>
</evidence>